<dbReference type="AlphaFoldDB" id="A0A0F9U794"/>
<gene>
    <name evidence="1" type="ORF">LCGC14_0259290</name>
</gene>
<reference evidence="1" key="1">
    <citation type="journal article" date="2015" name="Nature">
        <title>Complex archaea that bridge the gap between prokaryotes and eukaryotes.</title>
        <authorList>
            <person name="Spang A."/>
            <person name="Saw J.H."/>
            <person name="Jorgensen S.L."/>
            <person name="Zaremba-Niedzwiedzka K."/>
            <person name="Martijn J."/>
            <person name="Lind A.E."/>
            <person name="van Eijk R."/>
            <person name="Schleper C."/>
            <person name="Guy L."/>
            <person name="Ettema T.J."/>
        </authorList>
    </citation>
    <scope>NUCLEOTIDE SEQUENCE</scope>
</reference>
<proteinExistence type="predicted"/>
<sequence length="119" mass="13681">MRAALRLEDINTKDAKMVNAMCRQMGERPACPSRAWVARVRINANGYVDRDFLRADAVDYSDANGAGSRGIFKCYWLDERAYYEVSAPQSWRGTDRYFCETINGEIIRMTKEEVQDAQL</sequence>
<accession>A0A0F9U794</accession>
<protein>
    <submittedName>
        <fullName evidence="1">Uncharacterized protein</fullName>
    </submittedName>
</protein>
<comment type="caution">
    <text evidence="1">The sequence shown here is derived from an EMBL/GenBank/DDBJ whole genome shotgun (WGS) entry which is preliminary data.</text>
</comment>
<organism evidence="1">
    <name type="scientific">marine sediment metagenome</name>
    <dbReference type="NCBI Taxonomy" id="412755"/>
    <lineage>
        <taxon>unclassified sequences</taxon>
        <taxon>metagenomes</taxon>
        <taxon>ecological metagenomes</taxon>
    </lineage>
</organism>
<name>A0A0F9U794_9ZZZZ</name>
<evidence type="ECO:0000313" key="1">
    <source>
        <dbReference type="EMBL" id="KKN87474.1"/>
    </source>
</evidence>
<dbReference type="EMBL" id="LAZR01000138">
    <property type="protein sequence ID" value="KKN87474.1"/>
    <property type="molecule type" value="Genomic_DNA"/>
</dbReference>